<evidence type="ECO:0000256" key="2">
    <source>
        <dbReference type="SAM" id="Phobius"/>
    </source>
</evidence>
<protein>
    <submittedName>
        <fullName evidence="3">Uncharacterized protein</fullName>
    </submittedName>
</protein>
<feature type="region of interest" description="Disordered" evidence="1">
    <location>
        <begin position="1"/>
        <end position="157"/>
    </location>
</feature>
<keyword evidence="4" id="KW-1185">Reference proteome</keyword>
<dbReference type="EMBL" id="BAABAA010000004">
    <property type="protein sequence ID" value="GAA3563505.1"/>
    <property type="molecule type" value="Genomic_DNA"/>
</dbReference>
<dbReference type="RefSeq" id="WP_344841649.1">
    <property type="nucleotide sequence ID" value="NZ_BAABAA010000004.1"/>
</dbReference>
<dbReference type="Proteomes" id="UP001501222">
    <property type="component" value="Unassembled WGS sequence"/>
</dbReference>
<evidence type="ECO:0000256" key="1">
    <source>
        <dbReference type="SAM" id="MobiDB-lite"/>
    </source>
</evidence>
<feature type="compositionally biased region" description="Low complexity" evidence="1">
    <location>
        <begin position="76"/>
        <end position="97"/>
    </location>
</feature>
<accession>A0ABP6XBG3</accession>
<organism evidence="3 4">
    <name type="scientific">Kribbella ginsengisoli</name>
    <dbReference type="NCBI Taxonomy" id="363865"/>
    <lineage>
        <taxon>Bacteria</taxon>
        <taxon>Bacillati</taxon>
        <taxon>Actinomycetota</taxon>
        <taxon>Actinomycetes</taxon>
        <taxon>Propionibacteriales</taxon>
        <taxon>Kribbellaceae</taxon>
        <taxon>Kribbella</taxon>
    </lineage>
</organism>
<sequence length="477" mass="50126">MTTPPQGPWGPGQPGGQPGGQQGGRPQGGRPGQGQPPQGGGGWQQPGQPPQGGQPYPPTRPQQGQPPHGQPPQGQPPQQGRPPQYGQQPPQQGQPPQGGQPGGWGQQPPQGPPPQYGQQPPYGQQPGYQQPWGQQQPQGGWQQGQQPWQGGPGRKRGGISKDKLPLLVGGSLIGLVVIALVVFLGIHFLGDDDKTTTTSPSTQPTQSAAGGQAQGATDKLQSAGFQCSDLFNGAQGAHRGCFKFDEVSQAEVIFQFQADGTIVSTLIRSMNRENVNNAAVSFDAALQAIGNDTFGGSDVAKIQAAVKTGQKDAKVDSTWGDFTLFNNGDSVQISGRKSGMESFDLPTKEFSTTVEQMTTALKAKQYACTLACRKDLGRSGSQRIFPLGGSSKAIRSLDIEASGDPAEVKAAIPVAIADALGVLKGPDVEAIKTFLAAHTDGKPYAAYVAGWRIEQTGTGNDDYSSQSIRIKYESYYV</sequence>
<name>A0ABP6XBG3_9ACTN</name>
<evidence type="ECO:0000313" key="4">
    <source>
        <dbReference type="Proteomes" id="UP001501222"/>
    </source>
</evidence>
<feature type="compositionally biased region" description="Low complexity" evidence="1">
    <location>
        <begin position="196"/>
        <end position="215"/>
    </location>
</feature>
<feature type="compositionally biased region" description="Gly residues" evidence="1">
    <location>
        <begin position="9"/>
        <end position="44"/>
    </location>
</feature>
<keyword evidence="2" id="KW-0812">Transmembrane</keyword>
<feature type="compositionally biased region" description="Low complexity" evidence="1">
    <location>
        <begin position="116"/>
        <end position="149"/>
    </location>
</feature>
<feature type="region of interest" description="Disordered" evidence="1">
    <location>
        <begin position="195"/>
        <end position="215"/>
    </location>
</feature>
<proteinExistence type="predicted"/>
<comment type="caution">
    <text evidence="3">The sequence shown here is derived from an EMBL/GenBank/DDBJ whole genome shotgun (WGS) entry which is preliminary data.</text>
</comment>
<gene>
    <name evidence="3" type="ORF">GCM10022235_34970</name>
</gene>
<keyword evidence="2" id="KW-1133">Transmembrane helix</keyword>
<reference evidence="4" key="1">
    <citation type="journal article" date="2019" name="Int. J. Syst. Evol. Microbiol.">
        <title>The Global Catalogue of Microorganisms (GCM) 10K type strain sequencing project: providing services to taxonomists for standard genome sequencing and annotation.</title>
        <authorList>
            <consortium name="The Broad Institute Genomics Platform"/>
            <consortium name="The Broad Institute Genome Sequencing Center for Infectious Disease"/>
            <person name="Wu L."/>
            <person name="Ma J."/>
        </authorList>
    </citation>
    <scope>NUCLEOTIDE SEQUENCE [LARGE SCALE GENOMIC DNA]</scope>
    <source>
        <strain evidence="4">JCM 16928</strain>
    </source>
</reference>
<evidence type="ECO:0000313" key="3">
    <source>
        <dbReference type="EMBL" id="GAA3563505.1"/>
    </source>
</evidence>
<keyword evidence="2" id="KW-0472">Membrane</keyword>
<feature type="transmembrane region" description="Helical" evidence="2">
    <location>
        <begin position="164"/>
        <end position="189"/>
    </location>
</feature>